<sequence length="472" mass="50922">MLAVADSDSYLKWAAGLLDAMPPNWVTELLVVRSPIAPSEGQIRAAVSGTRIDRRAGRPADSPAPTAPAFRWDGTGTACADGTGTACAEGAGTALARGAAARPTETAPPDQAGRGGDDDEGTDGAAGALLPPVLSARRLRRTAERFRPDVVLLACTGPVVDVLAADILSDLRPRPVFVSGLPGISVPATEKAWLYRSGCELFVVHSGREVREFSALGRELGGGGGVALARLPYLDLGVVGTAERDKVIFATQAKVPRRREERENVLLALAALADTRPDLEVVVKLRARDSERQTHNERHHYERLWLAMAGEGRVRADAITFAAGPMHEHLTRAAGFVTVSSTAALEAIARKVPLLVLSDFGVSAEMINLVFEGSGCLGTLDDLAKGDFRTPDGDWCRANYFHDDTESDWLSRISELVTTAEEGRLVPARSLLDGAEHASARRRARLRLEVPPRVLRYGYRAKRRMRRYLKVF</sequence>
<evidence type="ECO:0000313" key="2">
    <source>
        <dbReference type="EMBL" id="MEV0974377.1"/>
    </source>
</evidence>
<protein>
    <submittedName>
        <fullName evidence="2">DUF6716 putative glycosyltransferase</fullName>
    </submittedName>
</protein>
<feature type="region of interest" description="Disordered" evidence="1">
    <location>
        <begin position="47"/>
        <end position="73"/>
    </location>
</feature>
<feature type="region of interest" description="Disordered" evidence="1">
    <location>
        <begin position="97"/>
        <end position="128"/>
    </location>
</feature>
<comment type="caution">
    <text evidence="2">The sequence shown here is derived from an EMBL/GenBank/DDBJ whole genome shotgun (WGS) entry which is preliminary data.</text>
</comment>
<keyword evidence="3" id="KW-1185">Reference proteome</keyword>
<name>A0ABV3GSA0_MICGL</name>
<evidence type="ECO:0000313" key="3">
    <source>
        <dbReference type="Proteomes" id="UP001551675"/>
    </source>
</evidence>
<gene>
    <name evidence="2" type="ORF">AB0I59_37770</name>
</gene>
<dbReference type="InterPro" id="IPR046561">
    <property type="entry name" value="DUF6716"/>
</dbReference>
<organism evidence="2 3">
    <name type="scientific">Microtetraspora glauca</name>
    <dbReference type="NCBI Taxonomy" id="1996"/>
    <lineage>
        <taxon>Bacteria</taxon>
        <taxon>Bacillati</taxon>
        <taxon>Actinomycetota</taxon>
        <taxon>Actinomycetes</taxon>
        <taxon>Streptosporangiales</taxon>
        <taxon>Streptosporangiaceae</taxon>
        <taxon>Microtetraspora</taxon>
    </lineage>
</organism>
<dbReference type="EMBL" id="JBFALK010000030">
    <property type="protein sequence ID" value="MEV0974377.1"/>
    <property type="molecule type" value="Genomic_DNA"/>
</dbReference>
<dbReference type="SUPFAM" id="SSF53756">
    <property type="entry name" value="UDP-Glycosyltransferase/glycogen phosphorylase"/>
    <property type="match status" value="1"/>
</dbReference>
<proteinExistence type="predicted"/>
<dbReference type="RefSeq" id="WP_358141060.1">
    <property type="nucleotide sequence ID" value="NZ_JBFALK010000030.1"/>
</dbReference>
<dbReference type="Proteomes" id="UP001551675">
    <property type="component" value="Unassembled WGS sequence"/>
</dbReference>
<reference evidence="2 3" key="1">
    <citation type="submission" date="2024-06" db="EMBL/GenBank/DDBJ databases">
        <title>The Natural Products Discovery Center: Release of the First 8490 Sequenced Strains for Exploring Actinobacteria Biosynthetic Diversity.</title>
        <authorList>
            <person name="Kalkreuter E."/>
            <person name="Kautsar S.A."/>
            <person name="Yang D."/>
            <person name="Bader C.D."/>
            <person name="Teijaro C.N."/>
            <person name="Fluegel L."/>
            <person name="Davis C.M."/>
            <person name="Simpson J.R."/>
            <person name="Lauterbach L."/>
            <person name="Steele A.D."/>
            <person name="Gui C."/>
            <person name="Meng S."/>
            <person name="Li G."/>
            <person name="Viehrig K."/>
            <person name="Ye F."/>
            <person name="Su P."/>
            <person name="Kiefer A.F."/>
            <person name="Nichols A."/>
            <person name="Cepeda A.J."/>
            <person name="Yan W."/>
            <person name="Fan B."/>
            <person name="Jiang Y."/>
            <person name="Adhikari A."/>
            <person name="Zheng C.-J."/>
            <person name="Schuster L."/>
            <person name="Cowan T.M."/>
            <person name="Smanski M.J."/>
            <person name="Chevrette M.G."/>
            <person name="De Carvalho L.P.S."/>
            <person name="Shen B."/>
        </authorList>
    </citation>
    <scope>NUCLEOTIDE SEQUENCE [LARGE SCALE GENOMIC DNA]</scope>
    <source>
        <strain evidence="2 3">NPDC050100</strain>
    </source>
</reference>
<dbReference type="Pfam" id="PF20471">
    <property type="entry name" value="DUF6716"/>
    <property type="match status" value="2"/>
</dbReference>
<accession>A0ABV3GSA0</accession>
<evidence type="ECO:0000256" key="1">
    <source>
        <dbReference type="SAM" id="MobiDB-lite"/>
    </source>
</evidence>